<evidence type="ECO:0000256" key="12">
    <source>
        <dbReference type="ARBA" id="ARBA00022989"/>
    </source>
</evidence>
<keyword evidence="3" id="KW-0813">Transport</keyword>
<organism evidence="17 18">
    <name type="scientific">Pseudohaliea rubra DSM 19751</name>
    <dbReference type="NCBI Taxonomy" id="1265313"/>
    <lineage>
        <taxon>Bacteria</taxon>
        <taxon>Pseudomonadati</taxon>
        <taxon>Pseudomonadota</taxon>
        <taxon>Gammaproteobacteria</taxon>
        <taxon>Cellvibrionales</taxon>
        <taxon>Halieaceae</taxon>
        <taxon>Pseudohaliea</taxon>
    </lineage>
</organism>
<keyword evidence="11" id="KW-1278">Translocase</keyword>
<comment type="subcellular location">
    <subcellularLocation>
        <location evidence="1">Cell membrane</location>
        <topology evidence="1">Multi-pass membrane protein</topology>
    </subcellularLocation>
</comment>
<evidence type="ECO:0000313" key="17">
    <source>
        <dbReference type="EMBL" id="KGE03331.1"/>
    </source>
</evidence>
<dbReference type="InterPro" id="IPR021993">
    <property type="entry name" value="ATPase-cat-bd"/>
</dbReference>
<proteinExistence type="inferred from homology"/>
<keyword evidence="7 15" id="KW-0479">Metal-binding</keyword>
<dbReference type="AlphaFoldDB" id="A0A095XUG2"/>
<dbReference type="Gene3D" id="3.30.70.100">
    <property type="match status" value="1"/>
</dbReference>
<dbReference type="GO" id="GO:0016887">
    <property type="term" value="F:ATP hydrolysis activity"/>
    <property type="evidence" value="ECO:0007669"/>
    <property type="project" value="InterPro"/>
</dbReference>
<dbReference type="InterPro" id="IPR023299">
    <property type="entry name" value="ATPase_P-typ_cyto_dom_N"/>
</dbReference>
<dbReference type="EC" id="3.6.3.4" evidence="17"/>
<dbReference type="Pfam" id="PF00122">
    <property type="entry name" value="E1-E2_ATPase"/>
    <property type="match status" value="1"/>
</dbReference>
<evidence type="ECO:0000313" key="18">
    <source>
        <dbReference type="Proteomes" id="UP000029640"/>
    </source>
</evidence>
<evidence type="ECO:0000256" key="1">
    <source>
        <dbReference type="ARBA" id="ARBA00004651"/>
    </source>
</evidence>
<dbReference type="InterPro" id="IPR036412">
    <property type="entry name" value="HAD-like_sf"/>
</dbReference>
<dbReference type="NCBIfam" id="TIGR01494">
    <property type="entry name" value="ATPase_P-type"/>
    <property type="match status" value="2"/>
</dbReference>
<dbReference type="HOGENOM" id="CLU_001771_0_3_6"/>
<dbReference type="CDD" id="cd00371">
    <property type="entry name" value="HMA"/>
    <property type="match status" value="1"/>
</dbReference>
<dbReference type="PANTHER" id="PTHR43520">
    <property type="entry name" value="ATP7, ISOFORM B"/>
    <property type="match status" value="1"/>
</dbReference>
<dbReference type="EMBL" id="AUVB01000058">
    <property type="protein sequence ID" value="KGE03331.1"/>
    <property type="molecule type" value="Genomic_DNA"/>
</dbReference>
<dbReference type="SUPFAM" id="SSF81653">
    <property type="entry name" value="Calcium ATPase, transduction domain A"/>
    <property type="match status" value="1"/>
</dbReference>
<feature type="transmembrane region" description="Helical" evidence="15">
    <location>
        <begin position="725"/>
        <end position="744"/>
    </location>
</feature>
<feature type="transmembrane region" description="Helical" evidence="15">
    <location>
        <begin position="184"/>
        <end position="205"/>
    </location>
</feature>
<comment type="similarity">
    <text evidence="2 15">Belongs to the cation transport ATPase (P-type) (TC 3.A.3) family. Type IB subfamily.</text>
</comment>
<keyword evidence="18" id="KW-1185">Reference proteome</keyword>
<dbReference type="Gene3D" id="3.40.50.1000">
    <property type="entry name" value="HAD superfamily/HAD-like"/>
    <property type="match status" value="1"/>
</dbReference>
<keyword evidence="4 15" id="KW-1003">Cell membrane</keyword>
<evidence type="ECO:0000256" key="5">
    <source>
        <dbReference type="ARBA" id="ARBA00022553"/>
    </source>
</evidence>
<keyword evidence="6 15" id="KW-0812">Transmembrane</keyword>
<dbReference type="NCBIfam" id="TIGR01525">
    <property type="entry name" value="ATPase-IB_hvy"/>
    <property type="match status" value="1"/>
</dbReference>
<keyword evidence="13" id="KW-0406">Ion transport</keyword>
<dbReference type="InterPro" id="IPR027256">
    <property type="entry name" value="P-typ_ATPase_IB"/>
</dbReference>
<sequence>MCCPGCRAVASLIAESGLARFYEQRTAYSERPPELPATALDSWRIYDDPELAATFSETGEDGLLRARLLLGGMTCAACTWLVESTLRRLPGLEAANVNLAQARLDVTLDPAHLSLAEVFARVSAMGYRAAPFRSDAQQQALSREHRTDLRRLAVAGVGMMQVGMFAIALHAGEVQGIASEYRGLLRWVSLLVAGFVVLFSARPFFTSAWRHLRQGALVMDLPVALAIELAFVASVYATLTASGEVYFDSVVMFTFFLLLARFAEKRLRHRDAFLWNDAEAALPAAVRVRSGDAVTQVPRQRLAAGDRVLVPAGDTVAIDGEIVAGISAVREDTFNGEPLPRTVTVGDTVFAGTVNIEEGLEVLASGSYRDSRLAALQRSIEAAATEKPRIAQLADRIAAWFIGAVLLATAATALVWWTLAPEKAFWIALSVLVISCPCALALATPAALANGAAALRRAGVIVRGENALEAVARATDLVFDKTGTLTAGRLAIDEVQVLGELPAQEVLALGAALQAWSTHPLADAFAGVDAAGGVSAVRYHVGAGLAGDWRGRRWHLGSLAHCRSLWPAMPAPPVDGRYWIALCSDSNAAALIALEDPLRPAVAGVLADARSRGLRLSLLTGDASGHGARLGAELAFDDVRTGLTPTEKSVAVSARQRAGAVVIMVGDGLNDAPVLKVADASLAVAGATDLARTQADFVVADGDLDRVSLLLAHAAKCRRIIRQNLAWALGYNALGIPLAALGYVPPWAAAIGMSLSSLLVVGNSLRLARCGRP</sequence>
<dbReference type="Pfam" id="PF00403">
    <property type="entry name" value="HMA"/>
    <property type="match status" value="1"/>
</dbReference>
<dbReference type="eggNOG" id="COG2217">
    <property type="taxonomic scope" value="Bacteria"/>
</dbReference>
<feature type="transmembrane region" description="Helical" evidence="15">
    <location>
        <begin position="245"/>
        <end position="263"/>
    </location>
</feature>
<dbReference type="InterPro" id="IPR036163">
    <property type="entry name" value="HMA_dom_sf"/>
</dbReference>
<keyword evidence="10" id="KW-0460">Magnesium</keyword>
<dbReference type="GO" id="GO:0043682">
    <property type="term" value="F:P-type divalent copper transporter activity"/>
    <property type="evidence" value="ECO:0007669"/>
    <property type="project" value="TreeGrafter"/>
</dbReference>
<gene>
    <name evidence="17" type="ORF">HRUBRA_02081</name>
</gene>
<evidence type="ECO:0000256" key="6">
    <source>
        <dbReference type="ARBA" id="ARBA00022692"/>
    </source>
</evidence>
<evidence type="ECO:0000256" key="11">
    <source>
        <dbReference type="ARBA" id="ARBA00022967"/>
    </source>
</evidence>
<keyword evidence="9 15" id="KW-0067">ATP-binding</keyword>
<name>A0A095XUG2_9GAMM</name>
<dbReference type="Gene3D" id="2.70.150.10">
    <property type="entry name" value="Calcium-transporting ATPase, cytoplasmic transduction domain A"/>
    <property type="match status" value="1"/>
</dbReference>
<evidence type="ECO:0000256" key="10">
    <source>
        <dbReference type="ARBA" id="ARBA00022842"/>
    </source>
</evidence>
<accession>A0A095XUG2</accession>
<keyword evidence="8 15" id="KW-0547">Nucleotide-binding</keyword>
<dbReference type="Proteomes" id="UP000029640">
    <property type="component" value="Unassembled WGS sequence"/>
</dbReference>
<feature type="transmembrane region" description="Helical" evidence="15">
    <location>
        <begin position="217"/>
        <end position="239"/>
    </location>
</feature>
<dbReference type="SUPFAM" id="SSF55008">
    <property type="entry name" value="HMA, heavy metal-associated domain"/>
    <property type="match status" value="1"/>
</dbReference>
<protein>
    <submittedName>
        <fullName evidence="17">Type cbb3 cytochrome oxidase biogenesis protein CcoI, Copper-translocating P-type ATPase</fullName>
        <ecNumber evidence="17">3.6.3.4</ecNumber>
    </submittedName>
</protein>
<dbReference type="InterPro" id="IPR023298">
    <property type="entry name" value="ATPase_P-typ_TM_dom_sf"/>
</dbReference>
<feature type="transmembrane region" description="Helical" evidence="15">
    <location>
        <begin position="152"/>
        <end position="172"/>
    </location>
</feature>
<evidence type="ECO:0000256" key="9">
    <source>
        <dbReference type="ARBA" id="ARBA00022840"/>
    </source>
</evidence>
<keyword evidence="12 15" id="KW-1133">Transmembrane helix</keyword>
<evidence type="ECO:0000256" key="14">
    <source>
        <dbReference type="ARBA" id="ARBA00023136"/>
    </source>
</evidence>
<dbReference type="STRING" id="1265313.HRUBRA_02081"/>
<evidence type="ECO:0000256" key="3">
    <source>
        <dbReference type="ARBA" id="ARBA00022448"/>
    </source>
</evidence>
<evidence type="ECO:0000259" key="16">
    <source>
        <dbReference type="PROSITE" id="PS50846"/>
    </source>
</evidence>
<dbReference type="PATRIC" id="fig|1265313.6.peg.2051"/>
<comment type="caution">
    <text evidence="17">The sequence shown here is derived from an EMBL/GenBank/DDBJ whole genome shotgun (WGS) entry which is preliminary data.</text>
</comment>
<dbReference type="PROSITE" id="PS50846">
    <property type="entry name" value="HMA_2"/>
    <property type="match status" value="1"/>
</dbReference>
<dbReference type="GO" id="GO:0005886">
    <property type="term" value="C:plasma membrane"/>
    <property type="evidence" value="ECO:0007669"/>
    <property type="project" value="UniProtKB-SubCell"/>
</dbReference>
<dbReference type="NCBIfam" id="TIGR01511">
    <property type="entry name" value="ATPase-IB1_Cu"/>
    <property type="match status" value="1"/>
</dbReference>
<evidence type="ECO:0000256" key="13">
    <source>
        <dbReference type="ARBA" id="ARBA00023065"/>
    </source>
</evidence>
<dbReference type="InterPro" id="IPR059000">
    <property type="entry name" value="ATPase_P-type_domA"/>
</dbReference>
<dbReference type="PANTHER" id="PTHR43520:SF5">
    <property type="entry name" value="CATION-TRANSPORTING P-TYPE ATPASE-RELATED"/>
    <property type="match status" value="1"/>
</dbReference>
<dbReference type="InterPro" id="IPR008250">
    <property type="entry name" value="ATPase_P-typ_transduc_dom_A_sf"/>
</dbReference>
<dbReference type="PROSITE" id="PS01047">
    <property type="entry name" value="HMA_1"/>
    <property type="match status" value="1"/>
</dbReference>
<feature type="transmembrane region" description="Helical" evidence="15">
    <location>
        <begin position="397"/>
        <end position="419"/>
    </location>
</feature>
<dbReference type="GO" id="GO:0005507">
    <property type="term" value="F:copper ion binding"/>
    <property type="evidence" value="ECO:0007669"/>
    <property type="project" value="TreeGrafter"/>
</dbReference>
<dbReference type="PRINTS" id="PR00119">
    <property type="entry name" value="CATATPASE"/>
</dbReference>
<evidence type="ECO:0000256" key="8">
    <source>
        <dbReference type="ARBA" id="ARBA00022741"/>
    </source>
</evidence>
<evidence type="ECO:0000256" key="15">
    <source>
        <dbReference type="RuleBase" id="RU362081"/>
    </source>
</evidence>
<keyword evidence="5" id="KW-0597">Phosphoprotein</keyword>
<dbReference type="Gene3D" id="3.40.1110.10">
    <property type="entry name" value="Calcium-transporting ATPase, cytoplasmic domain N"/>
    <property type="match status" value="1"/>
</dbReference>
<dbReference type="SUPFAM" id="SSF81665">
    <property type="entry name" value="Calcium ATPase, transmembrane domain M"/>
    <property type="match status" value="1"/>
</dbReference>
<feature type="domain" description="HMA" evidence="16">
    <location>
        <begin position="64"/>
        <end position="130"/>
    </location>
</feature>
<dbReference type="InterPro" id="IPR001757">
    <property type="entry name" value="P_typ_ATPase"/>
</dbReference>
<dbReference type="GO" id="GO:0055070">
    <property type="term" value="P:copper ion homeostasis"/>
    <property type="evidence" value="ECO:0007669"/>
    <property type="project" value="TreeGrafter"/>
</dbReference>
<evidence type="ECO:0000256" key="2">
    <source>
        <dbReference type="ARBA" id="ARBA00006024"/>
    </source>
</evidence>
<evidence type="ECO:0000256" key="4">
    <source>
        <dbReference type="ARBA" id="ARBA00022475"/>
    </source>
</evidence>
<dbReference type="SUPFAM" id="SSF56784">
    <property type="entry name" value="HAD-like"/>
    <property type="match status" value="1"/>
</dbReference>
<keyword evidence="17" id="KW-0378">Hydrolase</keyword>
<dbReference type="Pfam" id="PF00702">
    <property type="entry name" value="Hydrolase"/>
    <property type="match status" value="1"/>
</dbReference>
<dbReference type="InterPro" id="IPR006121">
    <property type="entry name" value="HMA_dom"/>
</dbReference>
<dbReference type="InterPro" id="IPR017969">
    <property type="entry name" value="Heavy-metal-associated_CS"/>
</dbReference>
<evidence type="ECO:0000256" key="7">
    <source>
        <dbReference type="ARBA" id="ARBA00022723"/>
    </source>
</evidence>
<keyword evidence="14 15" id="KW-0472">Membrane</keyword>
<dbReference type="GO" id="GO:0005524">
    <property type="term" value="F:ATP binding"/>
    <property type="evidence" value="ECO:0007669"/>
    <property type="project" value="UniProtKB-UniRule"/>
</dbReference>
<dbReference type="Pfam" id="PF12156">
    <property type="entry name" value="ATPase-cat_bd"/>
    <property type="match status" value="1"/>
</dbReference>
<dbReference type="InterPro" id="IPR023214">
    <property type="entry name" value="HAD_sf"/>
</dbReference>
<dbReference type="PROSITE" id="PS00154">
    <property type="entry name" value="ATPASE_E1_E2"/>
    <property type="match status" value="1"/>
</dbReference>
<dbReference type="InterPro" id="IPR018303">
    <property type="entry name" value="ATPase_P-typ_P_site"/>
</dbReference>
<feature type="transmembrane region" description="Helical" evidence="15">
    <location>
        <begin position="425"/>
        <end position="448"/>
    </location>
</feature>
<reference evidence="17 18" key="1">
    <citation type="journal article" date="2014" name="Genome Announc.">
        <title>Genome Sequence of Gammaproteobacterial Pseudohaliea rubra Type Strain DSM 19751, Isolated from Coastal Seawater of the Mediterranean Sea.</title>
        <authorList>
            <person name="Spring S."/>
            <person name="Fiebig A."/>
            <person name="Riedel T."/>
            <person name="Goker M."/>
            <person name="Klenk H.P."/>
        </authorList>
    </citation>
    <scope>NUCLEOTIDE SEQUENCE [LARGE SCALE GENOMIC DNA]</scope>
    <source>
        <strain evidence="17 18">DSM 19751</strain>
    </source>
</reference>